<dbReference type="PANTHER" id="PTHR45617">
    <property type="entry name" value="LEUCINE RICH REPEAT FAMILY PROTEIN"/>
    <property type="match status" value="1"/>
</dbReference>
<dbReference type="Gene3D" id="3.80.10.10">
    <property type="entry name" value="Ribonuclease Inhibitor"/>
    <property type="match status" value="3"/>
</dbReference>
<dbReference type="Pfam" id="PF13855">
    <property type="entry name" value="LRR_8"/>
    <property type="match status" value="1"/>
</dbReference>
<evidence type="ECO:0000313" key="3">
    <source>
        <dbReference type="EMBL" id="PIK49725.1"/>
    </source>
</evidence>
<organism evidence="3 4">
    <name type="scientific">Stichopus japonicus</name>
    <name type="common">Sea cucumber</name>
    <dbReference type="NCBI Taxonomy" id="307972"/>
    <lineage>
        <taxon>Eukaryota</taxon>
        <taxon>Metazoa</taxon>
        <taxon>Echinodermata</taxon>
        <taxon>Eleutherozoa</taxon>
        <taxon>Echinozoa</taxon>
        <taxon>Holothuroidea</taxon>
        <taxon>Aspidochirotacea</taxon>
        <taxon>Aspidochirotida</taxon>
        <taxon>Stichopodidae</taxon>
        <taxon>Apostichopus</taxon>
    </lineage>
</organism>
<protein>
    <submittedName>
        <fullName evidence="3">TKL protein kinase</fullName>
    </submittedName>
</protein>
<dbReference type="EMBL" id="MRZV01000450">
    <property type="protein sequence ID" value="PIK49725.1"/>
    <property type="molecule type" value="Genomic_DNA"/>
</dbReference>
<proteinExistence type="predicted"/>
<reference evidence="3 4" key="1">
    <citation type="journal article" date="2017" name="PLoS Biol.">
        <title>The sea cucumber genome provides insights into morphological evolution and visceral regeneration.</title>
        <authorList>
            <person name="Zhang X."/>
            <person name="Sun L."/>
            <person name="Yuan J."/>
            <person name="Sun Y."/>
            <person name="Gao Y."/>
            <person name="Zhang L."/>
            <person name="Li S."/>
            <person name="Dai H."/>
            <person name="Hamel J.F."/>
            <person name="Liu C."/>
            <person name="Yu Y."/>
            <person name="Liu S."/>
            <person name="Lin W."/>
            <person name="Guo K."/>
            <person name="Jin S."/>
            <person name="Xu P."/>
            <person name="Storey K.B."/>
            <person name="Huan P."/>
            <person name="Zhang T."/>
            <person name="Zhou Y."/>
            <person name="Zhang J."/>
            <person name="Lin C."/>
            <person name="Li X."/>
            <person name="Xing L."/>
            <person name="Huo D."/>
            <person name="Sun M."/>
            <person name="Wang L."/>
            <person name="Mercier A."/>
            <person name="Li F."/>
            <person name="Yang H."/>
            <person name="Xiang J."/>
        </authorList>
    </citation>
    <scope>NUCLEOTIDE SEQUENCE [LARGE SCALE GENOMIC DNA]</scope>
    <source>
        <strain evidence="3">Shaxun</strain>
        <tissue evidence="3">Muscle</tissue>
    </source>
</reference>
<dbReference type="InterPro" id="IPR003591">
    <property type="entry name" value="Leu-rich_rpt_typical-subtyp"/>
</dbReference>
<dbReference type="STRING" id="307972.A0A2G8KP36"/>
<dbReference type="InterPro" id="IPR001611">
    <property type="entry name" value="Leu-rich_rpt"/>
</dbReference>
<accession>A0A2G8KP36</accession>
<evidence type="ECO:0000256" key="1">
    <source>
        <dbReference type="ARBA" id="ARBA00022614"/>
    </source>
</evidence>
<dbReference type="GO" id="GO:0016301">
    <property type="term" value="F:kinase activity"/>
    <property type="evidence" value="ECO:0007669"/>
    <property type="project" value="UniProtKB-KW"/>
</dbReference>
<gene>
    <name evidence="3" type="ORF">BSL78_13401</name>
</gene>
<dbReference type="OrthoDB" id="6363818at2759"/>
<keyword evidence="3" id="KW-0418">Kinase</keyword>
<evidence type="ECO:0000256" key="2">
    <source>
        <dbReference type="ARBA" id="ARBA00022737"/>
    </source>
</evidence>
<dbReference type="SMART" id="SM00369">
    <property type="entry name" value="LRR_TYP"/>
    <property type="match status" value="6"/>
</dbReference>
<evidence type="ECO:0000313" key="4">
    <source>
        <dbReference type="Proteomes" id="UP000230750"/>
    </source>
</evidence>
<dbReference type="Proteomes" id="UP000230750">
    <property type="component" value="Unassembled WGS sequence"/>
</dbReference>
<dbReference type="AlphaFoldDB" id="A0A2G8KP36"/>
<keyword evidence="2" id="KW-0677">Repeat</keyword>
<dbReference type="InterPro" id="IPR032675">
    <property type="entry name" value="LRR_dom_sf"/>
</dbReference>
<dbReference type="SUPFAM" id="SSF52058">
    <property type="entry name" value="L domain-like"/>
    <property type="match status" value="1"/>
</dbReference>
<dbReference type="PANTHER" id="PTHR45617:SF181">
    <property type="entry name" value="LP04042P"/>
    <property type="match status" value="1"/>
</dbReference>
<keyword evidence="4" id="KW-1185">Reference proteome</keyword>
<sequence>MSLLLYNRYLFDNKLKVIPPNIFAPTYQLAEIRLSGNQISKLPGKLFRNLQEPFRLNLSMNYLDSLPYNFFVHEYGVFELRFSSNRITHFASRNHPLGNITTVSYLYLSGNSISVLPTNLFKETVVSVLLDLSDNQISNIPPGLFNASTTPHRLTMLFLHKNYITTVSKDDFAALKSLTSLSLFDNKIQRLDDGVFRTDRLGDM</sequence>
<dbReference type="Pfam" id="PF00560">
    <property type="entry name" value="LRR_1"/>
    <property type="match status" value="1"/>
</dbReference>
<keyword evidence="3" id="KW-0808">Transferase</keyword>
<keyword evidence="1" id="KW-0433">Leucine-rich repeat</keyword>
<name>A0A2G8KP36_STIJA</name>
<comment type="caution">
    <text evidence="3">The sequence shown here is derived from an EMBL/GenBank/DDBJ whole genome shotgun (WGS) entry which is preliminary data.</text>
</comment>